<dbReference type="RefSeq" id="XP_024582558.1">
    <property type="nucleotide sequence ID" value="XM_024717018.1"/>
</dbReference>
<accession>A0A0P1AZ60</accession>
<dbReference type="Proteomes" id="UP000054928">
    <property type="component" value="Unassembled WGS sequence"/>
</dbReference>
<protein>
    <submittedName>
        <fullName evidence="1">Uncharacterized protein</fullName>
    </submittedName>
</protein>
<dbReference type="GeneID" id="36397659"/>
<evidence type="ECO:0000313" key="1">
    <source>
        <dbReference type="EMBL" id="CEG46189.1"/>
    </source>
</evidence>
<name>A0A0P1AZ60_PLAHL</name>
<proteinExistence type="predicted"/>
<dbReference type="AlphaFoldDB" id="A0A0P1AZ60"/>
<evidence type="ECO:0000313" key="2">
    <source>
        <dbReference type="Proteomes" id="UP000054928"/>
    </source>
</evidence>
<reference evidence="2" key="1">
    <citation type="submission" date="2014-09" db="EMBL/GenBank/DDBJ databases">
        <authorList>
            <person name="Sharma Rahul"/>
            <person name="Thines Marco"/>
        </authorList>
    </citation>
    <scope>NUCLEOTIDE SEQUENCE [LARGE SCALE GENOMIC DNA]</scope>
</reference>
<dbReference type="EMBL" id="CCYD01002047">
    <property type="protein sequence ID" value="CEG46189.1"/>
    <property type="molecule type" value="Genomic_DNA"/>
</dbReference>
<organism evidence="1 2">
    <name type="scientific">Plasmopara halstedii</name>
    <name type="common">Downy mildew of sunflower</name>
    <dbReference type="NCBI Taxonomy" id="4781"/>
    <lineage>
        <taxon>Eukaryota</taxon>
        <taxon>Sar</taxon>
        <taxon>Stramenopiles</taxon>
        <taxon>Oomycota</taxon>
        <taxon>Peronosporomycetes</taxon>
        <taxon>Peronosporales</taxon>
        <taxon>Peronosporaceae</taxon>
        <taxon>Plasmopara</taxon>
    </lineage>
</organism>
<sequence length="116" mass="13340">MLKGRRPCKRERWCKKIDWRRRLSGCESNTWWPDPPYMEDVSCIKPFTGWGLDIWCDGEAADVGATVANVVNLLVFIMEKRKKSDSSLGVSLTKRLEGSWQIEKYPSSSVIRALAF</sequence>
<keyword evidence="2" id="KW-1185">Reference proteome</keyword>